<dbReference type="PANTHER" id="PTHR30250">
    <property type="entry name" value="PST FAMILY PREDICTED COLANIC ACID TRANSPORTER"/>
    <property type="match status" value="1"/>
</dbReference>
<feature type="transmembrane region" description="Helical" evidence="6">
    <location>
        <begin position="126"/>
        <end position="147"/>
    </location>
</feature>
<organism evidence="7 8">
    <name type="scientific">Virgibacillus sediminis</name>
    <dbReference type="NCBI Taxonomy" id="202260"/>
    <lineage>
        <taxon>Bacteria</taxon>
        <taxon>Bacillati</taxon>
        <taxon>Bacillota</taxon>
        <taxon>Bacilli</taxon>
        <taxon>Bacillales</taxon>
        <taxon>Bacillaceae</taxon>
        <taxon>Virgibacillus</taxon>
    </lineage>
</organism>
<keyword evidence="8" id="KW-1185">Reference proteome</keyword>
<dbReference type="PANTHER" id="PTHR30250:SF28">
    <property type="entry name" value="POLYSACCHARIDE BIOSYNTHESIS PROTEIN"/>
    <property type="match status" value="1"/>
</dbReference>
<sequence length="443" mass="49750">MEIIKRYKNKLQQNRFIKNVLILVGGTVFAQGLVVLSSPILTRLYTPEAFGILATFISIVSILNSVVSLKYELALPLTRTHKETMNLFSFNVMLLTLISLGYLLIFLTFGDYIFSKLGLDSYLNLLIWLIPLTVLFLGFTTNITHLFIKIDRFKSITAVNVNSIVAKVILQLGFGVLIPYNFGLIIGDSLGRFIGNLLGFYLMIKSNLLRSYQEAKSLLSVETMKRTAVYFKKFPLYSMPAGLINSLSSHLTPIVLTFAYDPVVAGFYSLTQRVLGMPSSLVSQSISQVYLNEAPKLLEKDISLVKKLYLKVTKNLLLFGGIPIVLLAVFGEGLFSMVFGEKWSDSGIYLQALALMFIGQFTVVPLSQTLNILNRQNIQLLWDIGRVVLSIITIIVSAKFLHLGPALTLFIYSVSMFLLYVVLYFISLYFLNNNQVASKEEIR</sequence>
<keyword evidence="5 6" id="KW-0472">Membrane</keyword>
<protein>
    <submittedName>
        <fullName evidence="7">Lipopolysaccharide biosynthesis protein</fullName>
    </submittedName>
</protein>
<name>A0ABV7A3R4_9BACI</name>
<evidence type="ECO:0000256" key="6">
    <source>
        <dbReference type="SAM" id="Phobius"/>
    </source>
</evidence>
<reference evidence="8" key="1">
    <citation type="journal article" date="2019" name="Int. J. Syst. Evol. Microbiol.">
        <title>The Global Catalogue of Microorganisms (GCM) 10K type strain sequencing project: providing services to taxonomists for standard genome sequencing and annotation.</title>
        <authorList>
            <consortium name="The Broad Institute Genomics Platform"/>
            <consortium name="The Broad Institute Genome Sequencing Center for Infectious Disease"/>
            <person name="Wu L."/>
            <person name="Ma J."/>
        </authorList>
    </citation>
    <scope>NUCLEOTIDE SEQUENCE [LARGE SCALE GENOMIC DNA]</scope>
    <source>
        <strain evidence="8">KCTC 13193</strain>
    </source>
</reference>
<feature type="transmembrane region" description="Helical" evidence="6">
    <location>
        <begin position="159"/>
        <end position="178"/>
    </location>
</feature>
<dbReference type="InterPro" id="IPR050833">
    <property type="entry name" value="Poly_Biosynth_Transport"/>
</dbReference>
<evidence type="ECO:0000256" key="1">
    <source>
        <dbReference type="ARBA" id="ARBA00004651"/>
    </source>
</evidence>
<dbReference type="EMBL" id="JBHRRZ010000009">
    <property type="protein sequence ID" value="MFC2947712.1"/>
    <property type="molecule type" value="Genomic_DNA"/>
</dbReference>
<evidence type="ECO:0000256" key="4">
    <source>
        <dbReference type="ARBA" id="ARBA00022989"/>
    </source>
</evidence>
<evidence type="ECO:0000256" key="5">
    <source>
        <dbReference type="ARBA" id="ARBA00023136"/>
    </source>
</evidence>
<gene>
    <name evidence="7" type="ORF">ACFODW_05015</name>
</gene>
<evidence type="ECO:0000256" key="2">
    <source>
        <dbReference type="ARBA" id="ARBA00022475"/>
    </source>
</evidence>
<keyword evidence="3 6" id="KW-0812">Transmembrane</keyword>
<proteinExistence type="predicted"/>
<evidence type="ECO:0000313" key="7">
    <source>
        <dbReference type="EMBL" id="MFC2947712.1"/>
    </source>
</evidence>
<feature type="transmembrane region" description="Helical" evidence="6">
    <location>
        <begin position="316"/>
        <end position="336"/>
    </location>
</feature>
<feature type="transmembrane region" description="Helical" evidence="6">
    <location>
        <begin position="20"/>
        <end position="37"/>
    </location>
</feature>
<accession>A0ABV7A3R4</accession>
<feature type="transmembrane region" description="Helical" evidence="6">
    <location>
        <begin position="90"/>
        <end position="114"/>
    </location>
</feature>
<feature type="transmembrane region" description="Helical" evidence="6">
    <location>
        <begin position="184"/>
        <end position="204"/>
    </location>
</feature>
<evidence type="ECO:0000256" key="3">
    <source>
        <dbReference type="ARBA" id="ARBA00022692"/>
    </source>
</evidence>
<comment type="caution">
    <text evidence="7">The sequence shown here is derived from an EMBL/GenBank/DDBJ whole genome shotgun (WGS) entry which is preliminary data.</text>
</comment>
<feature type="transmembrane region" description="Helical" evidence="6">
    <location>
        <begin position="380"/>
        <end position="403"/>
    </location>
</feature>
<dbReference type="Proteomes" id="UP001595387">
    <property type="component" value="Unassembled WGS sequence"/>
</dbReference>
<comment type="subcellular location">
    <subcellularLocation>
        <location evidence="1">Cell membrane</location>
        <topology evidence="1">Multi-pass membrane protein</topology>
    </subcellularLocation>
</comment>
<dbReference type="Pfam" id="PF13440">
    <property type="entry name" value="Polysacc_synt_3"/>
    <property type="match status" value="1"/>
</dbReference>
<feature type="transmembrane region" description="Helical" evidence="6">
    <location>
        <begin position="409"/>
        <end position="431"/>
    </location>
</feature>
<evidence type="ECO:0000313" key="8">
    <source>
        <dbReference type="Proteomes" id="UP001595387"/>
    </source>
</evidence>
<keyword evidence="4 6" id="KW-1133">Transmembrane helix</keyword>
<keyword evidence="2" id="KW-1003">Cell membrane</keyword>
<feature type="transmembrane region" description="Helical" evidence="6">
    <location>
        <begin position="348"/>
        <end position="368"/>
    </location>
</feature>
<feature type="transmembrane region" description="Helical" evidence="6">
    <location>
        <begin position="49"/>
        <end position="69"/>
    </location>
</feature>
<dbReference type="RefSeq" id="WP_390303898.1">
    <property type="nucleotide sequence ID" value="NZ_JBHRRZ010000009.1"/>
</dbReference>